<dbReference type="OrthoDB" id="2414543at2"/>
<protein>
    <recommendedName>
        <fullName evidence="4">DUF3169 family protein</fullName>
    </recommendedName>
</protein>
<gene>
    <name evidence="2" type="ORF">SS7213T_04761</name>
</gene>
<feature type="transmembrane region" description="Helical" evidence="1">
    <location>
        <begin position="184"/>
        <end position="205"/>
    </location>
</feature>
<keyword evidence="1" id="KW-0472">Membrane</keyword>
<keyword evidence="1" id="KW-0812">Transmembrane</keyword>
<feature type="transmembrane region" description="Helical" evidence="1">
    <location>
        <begin position="124"/>
        <end position="145"/>
    </location>
</feature>
<comment type="caution">
    <text evidence="2">The sequence shown here is derived from an EMBL/GenBank/DDBJ whole genome shotgun (WGS) entry which is preliminary data.</text>
</comment>
<evidence type="ECO:0000256" key="1">
    <source>
        <dbReference type="SAM" id="Phobius"/>
    </source>
</evidence>
<reference evidence="2 3" key="1">
    <citation type="journal article" date="2012" name="BMC Genomics">
        <title>Comparative genomic analysis of the genus Staphylococcus including Staphylococcus aureus and its newly described sister species Staphylococcus simiae.</title>
        <authorList>
            <person name="Suzuki H."/>
            <person name="Lefebure T."/>
            <person name="Pavinski Bitar P."/>
            <person name="Stanhope M.J."/>
        </authorList>
    </citation>
    <scope>NUCLEOTIDE SEQUENCE [LARGE SCALE GENOMIC DNA]</scope>
    <source>
        <strain evidence="2 3">CCM 7213</strain>
    </source>
</reference>
<feature type="transmembrane region" description="Helical" evidence="1">
    <location>
        <begin position="7"/>
        <end position="30"/>
    </location>
</feature>
<dbReference type="AlphaFoldDB" id="G5JHM0"/>
<proteinExistence type="predicted"/>
<dbReference type="RefSeq" id="WP_002462894.1">
    <property type="nucleotide sequence ID" value="NZ_AEUN01000340.1"/>
</dbReference>
<dbReference type="Pfam" id="PF11368">
    <property type="entry name" value="DUF3169"/>
    <property type="match status" value="1"/>
</dbReference>
<dbReference type="Proteomes" id="UP000005413">
    <property type="component" value="Unassembled WGS sequence"/>
</dbReference>
<feature type="transmembrane region" description="Helical" evidence="1">
    <location>
        <begin position="99"/>
        <end position="118"/>
    </location>
</feature>
<evidence type="ECO:0000313" key="2">
    <source>
        <dbReference type="EMBL" id="EHJ08326.1"/>
    </source>
</evidence>
<feature type="transmembrane region" description="Helical" evidence="1">
    <location>
        <begin position="211"/>
        <end position="230"/>
    </location>
</feature>
<dbReference type="EMBL" id="AEUN01000340">
    <property type="protein sequence ID" value="EHJ08326.1"/>
    <property type="molecule type" value="Genomic_DNA"/>
</dbReference>
<name>G5JHM0_9STAP</name>
<keyword evidence="1" id="KW-1133">Transmembrane helix</keyword>
<dbReference type="InterPro" id="IPR021509">
    <property type="entry name" value="DUF3169"/>
</dbReference>
<keyword evidence="3" id="KW-1185">Reference proteome</keyword>
<accession>G5JHM0</accession>
<evidence type="ECO:0008006" key="4">
    <source>
        <dbReference type="Google" id="ProtNLM"/>
    </source>
</evidence>
<dbReference type="PATRIC" id="fig|911238.3.peg.793"/>
<evidence type="ECO:0000313" key="3">
    <source>
        <dbReference type="Proteomes" id="UP000005413"/>
    </source>
</evidence>
<feature type="transmembrane region" description="Helical" evidence="1">
    <location>
        <begin position="42"/>
        <end position="63"/>
    </location>
</feature>
<sequence length="238" mass="27306">MKVVRYIVLLIIGGIVGGIFGLLISGEGIGFEKWQFATQNNVIIITIIATITIMLLEWIVLLFQRKALNYKTLVDNNEELDNVDEYELLANRYFFKANLLSNLQSSIPLIVLLIFTFGRGNFSSIVYFLIPFLLSSVLATQTMFFSRKFDPRMPKIGEKNSIEKRFAIMDEGERHITLLSLFKIFNVNVSLLFLAIVLIGFYSISTGVNQSFSLLIVIAIFVYSLFNYLFKIQQYYKN</sequence>
<organism evidence="2 3">
    <name type="scientific">Staphylococcus simiae CCM 7213 = CCUG 51256</name>
    <dbReference type="NCBI Taxonomy" id="911238"/>
    <lineage>
        <taxon>Bacteria</taxon>
        <taxon>Bacillati</taxon>
        <taxon>Bacillota</taxon>
        <taxon>Bacilli</taxon>
        <taxon>Bacillales</taxon>
        <taxon>Staphylococcaceae</taxon>
        <taxon>Staphylococcus</taxon>
    </lineage>
</organism>